<dbReference type="Gene3D" id="1.10.510.10">
    <property type="entry name" value="Transferase(Phosphotransferase) domain 1"/>
    <property type="match status" value="1"/>
</dbReference>
<dbReference type="Gene3D" id="3.40.50.300">
    <property type="entry name" value="P-loop containing nucleotide triphosphate hydrolases"/>
    <property type="match status" value="1"/>
</dbReference>
<organism evidence="3 4">
    <name type="scientific">Tricholomella constricta</name>
    <dbReference type="NCBI Taxonomy" id="117010"/>
    <lineage>
        <taxon>Eukaryota</taxon>
        <taxon>Fungi</taxon>
        <taxon>Dikarya</taxon>
        <taxon>Basidiomycota</taxon>
        <taxon>Agaricomycotina</taxon>
        <taxon>Agaricomycetes</taxon>
        <taxon>Agaricomycetidae</taxon>
        <taxon>Agaricales</taxon>
        <taxon>Tricholomatineae</taxon>
        <taxon>Lyophyllaceae</taxon>
        <taxon>Tricholomella</taxon>
    </lineage>
</organism>
<dbReference type="InterPro" id="IPR000719">
    <property type="entry name" value="Prot_kinase_dom"/>
</dbReference>
<dbReference type="GO" id="GO:0005524">
    <property type="term" value="F:ATP binding"/>
    <property type="evidence" value="ECO:0007669"/>
    <property type="project" value="InterPro"/>
</dbReference>
<dbReference type="GO" id="GO:0004674">
    <property type="term" value="F:protein serine/threonine kinase activity"/>
    <property type="evidence" value="ECO:0007669"/>
    <property type="project" value="TreeGrafter"/>
</dbReference>
<dbReference type="CDD" id="cd00882">
    <property type="entry name" value="Ras_like_GTPase"/>
    <property type="match status" value="1"/>
</dbReference>
<sequence>MPTDLEIQRLGDELGYFSTDLSPVNTPSNWLCANIDSIESTWEKVPDLSKNDLIGLKKLMYPRLFAYTLAYLQSYAPDKILDFHATLAQWIHFDELTLLRYHRSIKETLWAFQNRIRSIASPDIGFPKKNLLQLDVMSIATRILAIVRDAQRKRLLLGQQGHDAQTLLDLLQGILDISDLDIVRPAIWRVTLELSKKSELYPRSLILHDVLPRGTESVTGGSFGDIWEGTYHGDAVAIKVMKVDFTYINGHAKLHAKTFCKEAIVWRQLHHPYLLPFYGVYEWPGELSSRLCLVSPWMNNGNVLQYLKVTPDADRVSLILDVARGLNYLHTFDPPVIHGDLRGTNILVTSEHHACIADFGLSSLVRDSMIPFTPNSSAYQCTNILWLAPEFFQYNEHGNELPRQSLATDIYSFGCLCYEIFAGHPRFSDRCTPYYYPAITAITKGDLPVKPSHQALDGVIWDLMVKCWTQIAASRPTAGEVVQCLLSHRAAVDFSHAFSADSQQSLVEKPLSLPPAMPGKSMTMQDIIIALVGPTGSGKSTFINVATRQSSVVVSDDLESCTQDVQAVSYPHPDASGRNVIFVDTPGFDDTERTDFQVLELIATWMKETQEHITLTGLLFFHRITDSRMRGTPLRNLTMFEALCGKDALENVVLTTTRWDEVQESTGAPREEQILNDFWKPLMGKECKTARFNNTHTSAWNVIDLFNINSPHVLLIQKEMVVDQKDIKATAAFMALVRWWEAVREAVVSKLKRKWRKRKL</sequence>
<dbReference type="InterPro" id="IPR011009">
    <property type="entry name" value="Kinase-like_dom_sf"/>
</dbReference>
<dbReference type="InterPro" id="IPR008266">
    <property type="entry name" value="Tyr_kinase_AS"/>
</dbReference>
<dbReference type="SUPFAM" id="SSF56112">
    <property type="entry name" value="Protein kinase-like (PK-like)"/>
    <property type="match status" value="1"/>
</dbReference>
<dbReference type="Pfam" id="PF07714">
    <property type="entry name" value="PK_Tyr_Ser-Thr"/>
    <property type="match status" value="1"/>
</dbReference>
<dbReference type="Proteomes" id="UP000565441">
    <property type="component" value="Unassembled WGS sequence"/>
</dbReference>
<accession>A0A8H5HKD4</accession>
<dbReference type="EMBL" id="JAACJP010000004">
    <property type="protein sequence ID" value="KAF5384897.1"/>
    <property type="molecule type" value="Genomic_DNA"/>
</dbReference>
<comment type="similarity">
    <text evidence="1">Belongs to the protein kinase superfamily. TKL Ser/Thr protein kinase family. ROCO subfamily.</text>
</comment>
<dbReference type="SUPFAM" id="SSF52540">
    <property type="entry name" value="P-loop containing nucleoside triphosphate hydrolases"/>
    <property type="match status" value="1"/>
</dbReference>
<gene>
    <name evidence="3" type="ORF">D9615_001483</name>
</gene>
<dbReference type="PROSITE" id="PS50011">
    <property type="entry name" value="PROTEIN_KINASE_DOM"/>
    <property type="match status" value="1"/>
</dbReference>
<evidence type="ECO:0000259" key="2">
    <source>
        <dbReference type="PROSITE" id="PS50011"/>
    </source>
</evidence>
<reference evidence="3 4" key="1">
    <citation type="journal article" date="2020" name="ISME J.">
        <title>Uncovering the hidden diversity of litter-decomposition mechanisms in mushroom-forming fungi.</title>
        <authorList>
            <person name="Floudas D."/>
            <person name="Bentzer J."/>
            <person name="Ahren D."/>
            <person name="Johansson T."/>
            <person name="Persson P."/>
            <person name="Tunlid A."/>
        </authorList>
    </citation>
    <scope>NUCLEOTIDE SEQUENCE [LARGE SCALE GENOMIC DNA]</scope>
    <source>
        <strain evidence="3 4">CBS 661.87</strain>
    </source>
</reference>
<comment type="caution">
    <text evidence="3">The sequence shown here is derived from an EMBL/GenBank/DDBJ whole genome shotgun (WGS) entry which is preliminary data.</text>
</comment>
<dbReference type="AlphaFoldDB" id="A0A8H5HKD4"/>
<evidence type="ECO:0000256" key="1">
    <source>
        <dbReference type="ARBA" id="ARBA00008171"/>
    </source>
</evidence>
<dbReference type="InterPro" id="IPR006073">
    <property type="entry name" value="GTP-bd"/>
</dbReference>
<dbReference type="Pfam" id="PF01926">
    <property type="entry name" value="MMR_HSR1"/>
    <property type="match status" value="1"/>
</dbReference>
<evidence type="ECO:0000313" key="3">
    <source>
        <dbReference type="EMBL" id="KAF5384897.1"/>
    </source>
</evidence>
<evidence type="ECO:0000313" key="4">
    <source>
        <dbReference type="Proteomes" id="UP000565441"/>
    </source>
</evidence>
<dbReference type="PROSITE" id="PS00109">
    <property type="entry name" value="PROTEIN_KINASE_TYR"/>
    <property type="match status" value="1"/>
</dbReference>
<dbReference type="OrthoDB" id="2614383at2759"/>
<feature type="domain" description="Protein kinase" evidence="2">
    <location>
        <begin position="212"/>
        <end position="499"/>
    </location>
</feature>
<dbReference type="InterPro" id="IPR001245">
    <property type="entry name" value="Ser-Thr/Tyr_kinase_cat_dom"/>
</dbReference>
<keyword evidence="4" id="KW-1185">Reference proteome</keyword>
<proteinExistence type="inferred from homology"/>
<dbReference type="InterPro" id="IPR027417">
    <property type="entry name" value="P-loop_NTPase"/>
</dbReference>
<protein>
    <recommendedName>
        <fullName evidence="2">Protein kinase domain-containing protein</fullName>
    </recommendedName>
</protein>
<dbReference type="PANTHER" id="PTHR44329">
    <property type="entry name" value="SERINE/THREONINE-PROTEIN KINASE TNNI3K-RELATED"/>
    <property type="match status" value="1"/>
</dbReference>
<dbReference type="InterPro" id="IPR051681">
    <property type="entry name" value="Ser/Thr_Kinases-Pseudokinases"/>
</dbReference>
<name>A0A8H5HKD4_9AGAR</name>
<dbReference type="GO" id="GO:0005525">
    <property type="term" value="F:GTP binding"/>
    <property type="evidence" value="ECO:0007669"/>
    <property type="project" value="InterPro"/>
</dbReference>